<evidence type="ECO:0000256" key="1">
    <source>
        <dbReference type="SAM" id="MobiDB-lite"/>
    </source>
</evidence>
<evidence type="ECO:0008006" key="4">
    <source>
        <dbReference type="Google" id="ProtNLM"/>
    </source>
</evidence>
<sequence>MTDTIMALDRSVRRIDPDGHLHVERCVLSAAVVSPYYGREINGAERLGLEPDTIYWMYRDAGALREAASSINGKPLIEIHQPVSADDHPREITVGSVNNATFQAPDLIGELAIWDGDAIKRIQDGSKRCVSAGYAYETVPETGEINGQRYTLKMVNIRFNHLALVEEPRVKTAIIGDSASPNIMKETSMAAHKPMSAAAKVAAALKSGRLAMDASEEDIKKCMDEDKTDDDKKKAEDESDDDKDGKKAEDAKACDEDDTDDDQAADEDDDKKDEKKDDKKGMDAASVSRLIEDAVSKERRRNKQAQDAREAVRPLVGDVVGMDSAGDIYRYALKQIGQDAASVHESALPALVSMAINAKRPERPARLAADSAIDTDSPLAGASARRKA</sequence>
<dbReference type="InterPro" id="IPR016913">
    <property type="entry name" value="UCP029215"/>
</dbReference>
<dbReference type="Proteomes" id="UP000075682">
    <property type="component" value="Unassembled WGS sequence"/>
</dbReference>
<dbReference type="Pfam" id="PF09979">
    <property type="entry name" value="DUF2213"/>
    <property type="match status" value="1"/>
</dbReference>
<feature type="compositionally biased region" description="Acidic residues" evidence="1">
    <location>
        <begin position="255"/>
        <end position="271"/>
    </location>
</feature>
<evidence type="ECO:0000313" key="2">
    <source>
        <dbReference type="EMBL" id="KXV39475.1"/>
    </source>
</evidence>
<evidence type="ECO:0000313" key="3">
    <source>
        <dbReference type="Proteomes" id="UP000075682"/>
    </source>
</evidence>
<dbReference type="RefSeq" id="WP_082790664.1">
    <property type="nucleotide sequence ID" value="NZ_BEWL01000010.1"/>
</dbReference>
<feature type="compositionally biased region" description="Basic and acidic residues" evidence="1">
    <location>
        <begin position="243"/>
        <end position="254"/>
    </location>
</feature>
<name>A0AAW3QYF7_9PROT</name>
<reference evidence="2 3" key="1">
    <citation type="submission" date="2015-06" db="EMBL/GenBank/DDBJ databases">
        <title>Improved classification and identification of acetic acid bacteria using matrix-assisted laser desorption/ionization time-of-flight mass spectrometry; Gluconobacter nephelii and Gluconobacter uchimurae are later heterotypic synonyms of Gluconobacter japonicus and Gluconobacter oxydans, respectively.</title>
        <authorList>
            <person name="Li L."/>
            <person name="Cleenwerck I."/>
            <person name="De Vuyst L."/>
            <person name="Vandamme P."/>
        </authorList>
    </citation>
    <scope>NUCLEOTIDE SEQUENCE [LARGE SCALE GENOMIC DNA]</scope>
    <source>
        <strain evidence="2 3">LMG 1356</strain>
    </source>
</reference>
<accession>A0AAW3QYF7</accession>
<proteinExistence type="predicted"/>
<feature type="region of interest" description="Disordered" evidence="1">
    <location>
        <begin position="365"/>
        <end position="388"/>
    </location>
</feature>
<feature type="compositionally biased region" description="Basic and acidic residues" evidence="1">
    <location>
        <begin position="221"/>
        <end position="236"/>
    </location>
</feature>
<gene>
    <name evidence="2" type="ORF">AD941_05150</name>
</gene>
<dbReference type="AlphaFoldDB" id="A0AAW3QYF7"/>
<protein>
    <recommendedName>
        <fullName evidence="4">DUF2213 domain-containing protein</fullName>
    </recommendedName>
</protein>
<organism evidence="2 3">
    <name type="scientific">Gluconobacter albidus</name>
    <dbReference type="NCBI Taxonomy" id="318683"/>
    <lineage>
        <taxon>Bacteria</taxon>
        <taxon>Pseudomonadati</taxon>
        <taxon>Pseudomonadota</taxon>
        <taxon>Alphaproteobacteria</taxon>
        <taxon>Acetobacterales</taxon>
        <taxon>Acetobacteraceae</taxon>
        <taxon>Gluconobacter</taxon>
    </lineage>
</organism>
<feature type="compositionally biased region" description="Basic and acidic residues" evidence="1">
    <location>
        <begin position="272"/>
        <end position="282"/>
    </location>
</feature>
<feature type="region of interest" description="Disordered" evidence="1">
    <location>
        <begin position="221"/>
        <end position="310"/>
    </location>
</feature>
<dbReference type="EMBL" id="LHZN01000118">
    <property type="protein sequence ID" value="KXV39475.1"/>
    <property type="molecule type" value="Genomic_DNA"/>
</dbReference>
<comment type="caution">
    <text evidence="2">The sequence shown here is derived from an EMBL/GenBank/DDBJ whole genome shotgun (WGS) entry which is preliminary data.</text>
</comment>